<sequence length="725" mass="76587">MASTEIHADPHTEPQPDLLRREDARLLRGQGGFVANQPTAQMAGLAHAVFLRSPHAHARILGMELDAARAEPGVLAVLGPADFAGLQQPRVNGLLPGMKLPQAALMPADRVLAVGAPVALVLAETRQQAQAAAELIWVDYQDLPSVADFDRSGADLYAEVPGNLALRSETRVGSLPAGEASASAQIELPRVAAAPLEPRAALMRWDASTQTLQAWLSTQTPSRAREDLAHALGIAPEQVQVVATDVGGAFGGKASVFAEDLLLAVAARRLQRPLRWLATRGEDLLAGTHGRASRLLGRLWLDDAGRMQALDAQLEFALGHWLPFSAAAPLRNACRILPGPYRLPNWQVQGEGRLSHAAAVGIYRGAGRPEACILMERLVDEAARQQGIDPLALRLANVWPADALPRRLASEVWLDRCDLPALLKRAATLFDYTQRRARQRQTPDGDFLTGIGMALYVEPCGQGGESARLTALADGRYQLATGATAQGQGRETSYAKLLAGALGCAPAQIEVLHGDTARCPAGIGALASRSTAIGGSAVLKAAEQLQQRLAEGAALPCTVELFHHTAEEAWASGCVMLELQIARATGQPRITELVWVDDAGVLVSPELVHGQLVGGLAQGLGQALMERIVYDANGQLLTGSLMDYALPRAEDMPPRITLESLPTRSAANELGAKGVGEAGCIGLPAALLNAAHDALAPLGVSQLDFPLSAAALWRAMNSSSSSYSS</sequence>
<evidence type="ECO:0000313" key="5">
    <source>
        <dbReference type="Proteomes" id="UP001177769"/>
    </source>
</evidence>
<evidence type="ECO:0000313" key="4">
    <source>
        <dbReference type="EMBL" id="WIT14350.1"/>
    </source>
</evidence>
<protein>
    <submittedName>
        <fullName evidence="4">Xanthine dehydrogenase family protein molybdopterin-binding subunit</fullName>
    </submittedName>
</protein>
<dbReference type="GO" id="GO:0005506">
    <property type="term" value="F:iron ion binding"/>
    <property type="evidence" value="ECO:0007669"/>
    <property type="project" value="InterPro"/>
</dbReference>
<dbReference type="PANTHER" id="PTHR11908">
    <property type="entry name" value="XANTHINE DEHYDROGENASE"/>
    <property type="match status" value="1"/>
</dbReference>
<dbReference type="SUPFAM" id="SSF54665">
    <property type="entry name" value="CO dehydrogenase molybdoprotein N-domain-like"/>
    <property type="match status" value="1"/>
</dbReference>
<dbReference type="GO" id="GO:0016491">
    <property type="term" value="F:oxidoreductase activity"/>
    <property type="evidence" value="ECO:0007669"/>
    <property type="project" value="UniProtKB-KW"/>
</dbReference>
<accession>A0AA95NHP0</accession>
<evidence type="ECO:0000259" key="3">
    <source>
        <dbReference type="SMART" id="SM01008"/>
    </source>
</evidence>
<keyword evidence="1" id="KW-0500">Molybdenum</keyword>
<dbReference type="Pfam" id="PF02738">
    <property type="entry name" value="MoCoBD_1"/>
    <property type="match status" value="1"/>
</dbReference>
<keyword evidence="2" id="KW-0560">Oxidoreductase</keyword>
<gene>
    <name evidence="4" type="ORF">PFX98_12210</name>
</gene>
<dbReference type="Proteomes" id="UP001177769">
    <property type="component" value="Chromosome"/>
</dbReference>
<dbReference type="InterPro" id="IPR037165">
    <property type="entry name" value="AldOxase/xan_DH_Mopterin-bd_sf"/>
</dbReference>
<feature type="domain" description="Aldehyde oxidase/xanthine dehydrogenase a/b hammerhead" evidence="3">
    <location>
        <begin position="28"/>
        <end position="144"/>
    </location>
</feature>
<dbReference type="Gene3D" id="3.90.1170.50">
    <property type="entry name" value="Aldehyde oxidase/xanthine dehydrogenase, a/b hammerhead"/>
    <property type="match status" value="1"/>
</dbReference>
<dbReference type="KEGG" id="pais:PFX98_12210"/>
<organism evidence="4 5">
    <name type="scientific">Paucibacter sediminis</name>
    <dbReference type="NCBI Taxonomy" id="3019553"/>
    <lineage>
        <taxon>Bacteria</taxon>
        <taxon>Pseudomonadati</taxon>
        <taxon>Pseudomonadota</taxon>
        <taxon>Betaproteobacteria</taxon>
        <taxon>Burkholderiales</taxon>
        <taxon>Sphaerotilaceae</taxon>
        <taxon>Roseateles</taxon>
    </lineage>
</organism>
<keyword evidence="5" id="KW-1185">Reference proteome</keyword>
<dbReference type="InterPro" id="IPR016208">
    <property type="entry name" value="Ald_Oxase/xanthine_DH-like"/>
</dbReference>
<dbReference type="InterPro" id="IPR000674">
    <property type="entry name" value="Ald_Oxase/Xan_DH_a/b"/>
</dbReference>
<dbReference type="PANTHER" id="PTHR11908:SF132">
    <property type="entry name" value="ALDEHYDE OXIDASE 1-RELATED"/>
    <property type="match status" value="1"/>
</dbReference>
<reference evidence="4" key="1">
    <citation type="submission" date="2023-01" db="EMBL/GenBank/DDBJ databases">
        <title>Whole genome sequence of Paucibacter sp. S2-9 isolated from pond sediment.</title>
        <authorList>
            <person name="Jung J.Y."/>
        </authorList>
    </citation>
    <scope>NUCLEOTIDE SEQUENCE</scope>
    <source>
        <strain evidence="4">S2-9</strain>
    </source>
</reference>
<dbReference type="Pfam" id="PF01315">
    <property type="entry name" value="Ald_Xan_dh_C"/>
    <property type="match status" value="1"/>
</dbReference>
<dbReference type="SMART" id="SM01008">
    <property type="entry name" value="Ald_Xan_dh_C"/>
    <property type="match status" value="1"/>
</dbReference>
<evidence type="ECO:0000256" key="2">
    <source>
        <dbReference type="ARBA" id="ARBA00023002"/>
    </source>
</evidence>
<dbReference type="InterPro" id="IPR008274">
    <property type="entry name" value="AldOxase/xan_DH_MoCoBD1"/>
</dbReference>
<evidence type="ECO:0000256" key="1">
    <source>
        <dbReference type="ARBA" id="ARBA00022505"/>
    </source>
</evidence>
<dbReference type="RefSeq" id="WP_285235480.1">
    <property type="nucleotide sequence ID" value="NZ_CP116346.1"/>
</dbReference>
<dbReference type="SUPFAM" id="SSF56003">
    <property type="entry name" value="Molybdenum cofactor-binding domain"/>
    <property type="match status" value="1"/>
</dbReference>
<dbReference type="Gene3D" id="3.30.365.10">
    <property type="entry name" value="Aldehyde oxidase/xanthine dehydrogenase, molybdopterin binding domain"/>
    <property type="match status" value="5"/>
</dbReference>
<dbReference type="EMBL" id="CP116346">
    <property type="protein sequence ID" value="WIT14350.1"/>
    <property type="molecule type" value="Genomic_DNA"/>
</dbReference>
<dbReference type="Pfam" id="PF20256">
    <property type="entry name" value="MoCoBD_2"/>
    <property type="match status" value="2"/>
</dbReference>
<dbReference type="InterPro" id="IPR036856">
    <property type="entry name" value="Ald_Oxase/Xan_DH_a/b_sf"/>
</dbReference>
<dbReference type="InterPro" id="IPR046867">
    <property type="entry name" value="AldOxase/xan_DH_MoCoBD2"/>
</dbReference>
<dbReference type="AlphaFoldDB" id="A0AA95NHP0"/>
<name>A0AA95NHP0_9BURK</name>
<proteinExistence type="predicted"/>